<keyword evidence="3" id="KW-1185">Reference proteome</keyword>
<keyword evidence="1" id="KW-0175">Coiled coil</keyword>
<protein>
    <recommendedName>
        <fullName evidence="4">Phage protein</fullName>
    </recommendedName>
</protein>
<dbReference type="AlphaFoldDB" id="A0A0R2JUA2"/>
<comment type="caution">
    <text evidence="2">The sequence shown here is derived from an EMBL/GenBank/DDBJ whole genome shotgun (WGS) entry which is preliminary data.</text>
</comment>
<accession>A0A0R2JUA2</accession>
<dbReference type="PATRIC" id="fig|1122148.6.peg.1232"/>
<evidence type="ECO:0000256" key="1">
    <source>
        <dbReference type="SAM" id="Coils"/>
    </source>
</evidence>
<name>A0A0R2JUA2_9LACO</name>
<dbReference type="Proteomes" id="UP000051565">
    <property type="component" value="Unassembled WGS sequence"/>
</dbReference>
<evidence type="ECO:0000313" key="3">
    <source>
        <dbReference type="Proteomes" id="UP000051565"/>
    </source>
</evidence>
<evidence type="ECO:0000313" key="2">
    <source>
        <dbReference type="EMBL" id="KRN80649.1"/>
    </source>
</evidence>
<proteinExistence type="predicted"/>
<dbReference type="STRING" id="53444.AYR59_04670"/>
<feature type="coiled-coil region" evidence="1">
    <location>
        <begin position="52"/>
        <end position="95"/>
    </location>
</feature>
<evidence type="ECO:0008006" key="4">
    <source>
        <dbReference type="Google" id="ProtNLM"/>
    </source>
</evidence>
<gene>
    <name evidence="2" type="ORF">IV52_GL001203</name>
</gene>
<sequence length="176" mass="20123">MSTITFRTKEIGLDEPIRLKENGGLQNKTRELALKVTEWQTKATKAELKALDDNTDIKIAELTKQVDEAKDEIEKLKLQKEVKRLKLNKELKTLESTGSDLDQADQMKKDFINGIVKFLELDDRQSEVVRNKNIGYEEIGQYIGYLNSRSNGMSDEEYDKAISKAKLEEKVSPKKG</sequence>
<dbReference type="EMBL" id="JQBT01000005">
    <property type="protein sequence ID" value="KRN80649.1"/>
    <property type="molecule type" value="Genomic_DNA"/>
</dbReference>
<organism evidence="2 3">
    <name type="scientific">Fructilactobacillus lindneri DSM 20690 = JCM 11027</name>
    <dbReference type="NCBI Taxonomy" id="1122148"/>
    <lineage>
        <taxon>Bacteria</taxon>
        <taxon>Bacillati</taxon>
        <taxon>Bacillota</taxon>
        <taxon>Bacilli</taxon>
        <taxon>Lactobacillales</taxon>
        <taxon>Lactobacillaceae</taxon>
        <taxon>Fructilactobacillus</taxon>
    </lineage>
</organism>
<dbReference type="RefSeq" id="WP_054646926.1">
    <property type="nucleotide sequence ID" value="NZ_FUXS01000012.1"/>
</dbReference>
<reference evidence="2 3" key="1">
    <citation type="journal article" date="2015" name="Genome Announc.">
        <title>Expanding the biotechnology potential of lactobacilli through comparative genomics of 213 strains and associated genera.</title>
        <authorList>
            <person name="Sun Z."/>
            <person name="Harris H.M."/>
            <person name="McCann A."/>
            <person name="Guo C."/>
            <person name="Argimon S."/>
            <person name="Zhang W."/>
            <person name="Yang X."/>
            <person name="Jeffery I.B."/>
            <person name="Cooney J.C."/>
            <person name="Kagawa T.F."/>
            <person name="Liu W."/>
            <person name="Song Y."/>
            <person name="Salvetti E."/>
            <person name="Wrobel A."/>
            <person name="Rasinkangas P."/>
            <person name="Parkhill J."/>
            <person name="Rea M.C."/>
            <person name="O'Sullivan O."/>
            <person name="Ritari J."/>
            <person name="Douillard F.P."/>
            <person name="Paul Ross R."/>
            <person name="Yang R."/>
            <person name="Briner A.E."/>
            <person name="Felis G.E."/>
            <person name="de Vos W.M."/>
            <person name="Barrangou R."/>
            <person name="Klaenhammer T.R."/>
            <person name="Caufield P.W."/>
            <person name="Cui Y."/>
            <person name="Zhang H."/>
            <person name="O'Toole P.W."/>
        </authorList>
    </citation>
    <scope>NUCLEOTIDE SEQUENCE [LARGE SCALE GENOMIC DNA]</scope>
    <source>
        <strain evidence="2 3">DSM 20690</strain>
    </source>
</reference>